<keyword evidence="12" id="KW-0689">Ribosomal protein</keyword>
<dbReference type="GO" id="GO:0019843">
    <property type="term" value="F:rRNA binding"/>
    <property type="evidence" value="ECO:0007669"/>
    <property type="project" value="UniProtKB-KW"/>
</dbReference>
<dbReference type="InterPro" id="IPR013025">
    <property type="entry name" value="Ribosomal_uL23-like"/>
</dbReference>
<dbReference type="GO" id="GO:0022625">
    <property type="term" value="C:cytosolic large ribosomal subunit"/>
    <property type="evidence" value="ECO:0007669"/>
    <property type="project" value="UniProtKB-ARBA"/>
</dbReference>
<feature type="domain" description="Large ribosomal subunit protein uL23 N-terminal" evidence="21">
    <location>
        <begin position="17"/>
        <end position="47"/>
    </location>
</feature>
<keyword evidence="10" id="KW-0694">RNA-binding</keyword>
<keyword evidence="7" id="KW-0597">Phosphoprotein</keyword>
<dbReference type="AlphaFoldDB" id="M3YB20"/>
<dbReference type="InParanoid" id="M3YB20"/>
<evidence type="ECO:0000256" key="10">
    <source>
        <dbReference type="ARBA" id="ARBA00022884"/>
    </source>
</evidence>
<evidence type="ECO:0000256" key="9">
    <source>
        <dbReference type="ARBA" id="ARBA00022843"/>
    </source>
</evidence>
<evidence type="ECO:0000256" key="13">
    <source>
        <dbReference type="ARBA" id="ARBA00022990"/>
    </source>
</evidence>
<evidence type="ECO:0000256" key="12">
    <source>
        <dbReference type="ARBA" id="ARBA00022980"/>
    </source>
</evidence>
<dbReference type="PANTHER" id="PTHR11620">
    <property type="entry name" value="60S RIBOSOMAL PROTEIN L23A"/>
    <property type="match status" value="1"/>
</dbReference>
<dbReference type="FunFam" id="3.30.70.330:FF:001015">
    <property type="entry name" value="Uncharacterized protein"/>
    <property type="match status" value="1"/>
</dbReference>
<evidence type="ECO:0000256" key="5">
    <source>
        <dbReference type="ARBA" id="ARBA00022490"/>
    </source>
</evidence>
<evidence type="ECO:0000256" key="8">
    <source>
        <dbReference type="ARBA" id="ARBA00022730"/>
    </source>
</evidence>
<keyword evidence="5" id="KW-0963">Cytoplasm</keyword>
<evidence type="ECO:0000256" key="16">
    <source>
        <dbReference type="ARBA" id="ARBA00044537"/>
    </source>
</evidence>
<dbReference type="SUPFAM" id="SSF54189">
    <property type="entry name" value="Ribosomal proteins S24e, L23 and L15e"/>
    <property type="match status" value="1"/>
</dbReference>
<dbReference type="InterPro" id="IPR005633">
    <property type="entry name" value="Ribosomal_uL23_N"/>
</dbReference>
<dbReference type="HOGENOM" id="CLU_037562_0_2_1"/>
<keyword evidence="14" id="KW-0539">Nucleus</keyword>
<evidence type="ECO:0000256" key="19">
    <source>
        <dbReference type="ARBA" id="ARBA00047152"/>
    </source>
</evidence>
<dbReference type="GO" id="GO:0005634">
    <property type="term" value="C:nucleus"/>
    <property type="evidence" value="ECO:0007669"/>
    <property type="project" value="UniProtKB-SubCell"/>
</dbReference>
<evidence type="ECO:0000256" key="3">
    <source>
        <dbReference type="ARBA" id="ARBA00006700"/>
    </source>
</evidence>
<dbReference type="eggNOG" id="KOG1751">
    <property type="taxonomic scope" value="Eukaryota"/>
</dbReference>
<evidence type="ECO:0000256" key="6">
    <source>
        <dbReference type="ARBA" id="ARBA00022499"/>
    </source>
</evidence>
<name>M3YB20_MUSPF</name>
<evidence type="ECO:0000256" key="4">
    <source>
        <dbReference type="ARBA" id="ARBA00022481"/>
    </source>
</evidence>
<comment type="subunit">
    <text evidence="19">Component of the large ribosomal subunit. Interacts with LYAR and GNL2. Interacts with MDM2; this interaction may promote MDM2-mediated p53/TP53 polyubiquitination. Directly interacts (via BIB domain) with IPO5, IPO7, KPNB1 and TNPO1; these interactions are involved in RPL23A nuclear import for the assembly of ribosomal subunits. Interacts with IPO8.</text>
</comment>
<dbReference type="InterPro" id="IPR012677">
    <property type="entry name" value="Nucleotide-bd_a/b_plait_sf"/>
</dbReference>
<keyword evidence="11" id="KW-0164">Citrullination</keyword>
<evidence type="ECO:0000259" key="21">
    <source>
        <dbReference type="Pfam" id="PF03939"/>
    </source>
</evidence>
<comment type="subcellular location">
    <subcellularLocation>
        <location evidence="2">Cytoplasm</location>
    </subcellularLocation>
    <subcellularLocation>
        <location evidence="1">Nucleus</location>
    </subcellularLocation>
</comment>
<sequence>PFCKDGDKSSLPKAKTKAKPLKAKKVALKSFPSHGRKKIHISPTFKELPRRNKLDHYAITKFPVTESAMKKVEDNNTFVYTVDVKVSKHQIKQAAKKLCDIDVSKVNTLIRPEREKKAYVQLAPDYGALDLANKIGTI</sequence>
<organism evidence="22">
    <name type="scientific">Mustela putorius furo</name>
    <name type="common">European domestic ferret</name>
    <name type="synonym">Mustela furo</name>
    <dbReference type="NCBI Taxonomy" id="9669"/>
    <lineage>
        <taxon>Eukaryota</taxon>
        <taxon>Metazoa</taxon>
        <taxon>Chordata</taxon>
        <taxon>Craniata</taxon>
        <taxon>Vertebrata</taxon>
        <taxon>Euteleostomi</taxon>
        <taxon>Mammalia</taxon>
        <taxon>Eutheria</taxon>
        <taxon>Laurasiatheria</taxon>
        <taxon>Carnivora</taxon>
        <taxon>Caniformia</taxon>
        <taxon>Musteloidea</taxon>
        <taxon>Mustelidae</taxon>
        <taxon>Mustelinae</taxon>
        <taxon>Mustela</taxon>
    </lineage>
</organism>
<dbReference type="STRING" id="9669.ENSMPUP00000008527"/>
<evidence type="ECO:0000256" key="20">
    <source>
        <dbReference type="ARBA" id="ARBA00079056"/>
    </source>
</evidence>
<dbReference type="Pfam" id="PF03939">
    <property type="entry name" value="Ribosomal_L23eN"/>
    <property type="match status" value="1"/>
</dbReference>
<evidence type="ECO:0000256" key="2">
    <source>
        <dbReference type="ARBA" id="ARBA00004496"/>
    </source>
</evidence>
<dbReference type="HAMAP" id="MF_01369_A">
    <property type="entry name" value="Ribosomal_uL23_A"/>
    <property type="match status" value="1"/>
</dbReference>
<evidence type="ECO:0000256" key="7">
    <source>
        <dbReference type="ARBA" id="ARBA00022553"/>
    </source>
</evidence>
<dbReference type="Gene3D" id="3.30.70.330">
    <property type="match status" value="1"/>
</dbReference>
<evidence type="ECO:0000313" key="22">
    <source>
        <dbReference type="Ensembl" id="ENSMPUP00000008527.1"/>
    </source>
</evidence>
<comment type="similarity">
    <text evidence="3">Belongs to the universal ribosomal protein uL23 family.</text>
</comment>
<keyword evidence="8" id="KW-0699">rRNA-binding</keyword>
<dbReference type="GeneTree" id="ENSGT00950000182901"/>
<keyword evidence="4" id="KW-0488">Methylation</keyword>
<reference evidence="22" key="1">
    <citation type="submission" date="2024-06" db="UniProtKB">
        <authorList>
            <consortium name="Ensembl"/>
        </authorList>
    </citation>
    <scope>IDENTIFICATION</scope>
</reference>
<keyword evidence="13" id="KW-0007">Acetylation</keyword>
<proteinExistence type="inferred from homology"/>
<dbReference type="GO" id="GO:0003735">
    <property type="term" value="F:structural constituent of ribosome"/>
    <property type="evidence" value="ECO:0007669"/>
    <property type="project" value="InterPro"/>
</dbReference>
<comment type="function">
    <text evidence="18">Component of the large ribosomal subunit. The ribosome is a large ribonucleoprotein complex responsible for the synthesis of proteins in the cell. Binds a specific region on the 26S rRNA. May promote p53/TP53 degradation possibly through the stimulation of MDM2-mediated TP53 polyubiquitination.</text>
</comment>
<evidence type="ECO:0000256" key="18">
    <source>
        <dbReference type="ARBA" id="ARBA00045456"/>
    </source>
</evidence>
<dbReference type="Pfam" id="PF00276">
    <property type="entry name" value="Ribosomal_L23"/>
    <property type="match status" value="1"/>
</dbReference>
<evidence type="ECO:0000256" key="1">
    <source>
        <dbReference type="ARBA" id="ARBA00004123"/>
    </source>
</evidence>
<evidence type="ECO:0000256" key="14">
    <source>
        <dbReference type="ARBA" id="ARBA00023242"/>
    </source>
</evidence>
<evidence type="ECO:0000256" key="15">
    <source>
        <dbReference type="ARBA" id="ARBA00023274"/>
    </source>
</evidence>
<evidence type="ECO:0000256" key="11">
    <source>
        <dbReference type="ARBA" id="ARBA00022934"/>
    </source>
</evidence>
<evidence type="ECO:0000256" key="17">
    <source>
        <dbReference type="ARBA" id="ARBA00044564"/>
    </source>
</evidence>
<accession>M3YB20</accession>
<dbReference type="EMBL" id="AEYP01079600">
    <property type="status" value="NOT_ANNOTATED_CDS"/>
    <property type="molecule type" value="Genomic_DNA"/>
</dbReference>
<keyword evidence="6" id="KW-1017">Isopeptide bond</keyword>
<dbReference type="InterPro" id="IPR012678">
    <property type="entry name" value="Ribosomal_uL23/eL15/eS24_sf"/>
</dbReference>
<protein>
    <recommendedName>
        <fullName evidence="16">Large ribosomal subunit protein uL23</fullName>
    </recommendedName>
    <alternativeName>
        <fullName evidence="17 20">60S ribosomal protein L23a</fullName>
    </alternativeName>
</protein>
<keyword evidence="15" id="KW-0687">Ribonucleoprotein</keyword>
<dbReference type="Ensembl" id="ENSMPUT00000008666.1">
    <property type="protein sequence ID" value="ENSMPUP00000008527.1"/>
    <property type="gene ID" value="ENSMPUG00000008595.1"/>
</dbReference>
<keyword evidence="9" id="KW-0832">Ubl conjugation</keyword>
<dbReference type="GO" id="GO:0006412">
    <property type="term" value="P:translation"/>
    <property type="evidence" value="ECO:0007669"/>
    <property type="project" value="InterPro"/>
</dbReference>